<feature type="region of interest" description="Disordered" evidence="9">
    <location>
        <begin position="1026"/>
        <end position="1049"/>
    </location>
</feature>
<keyword evidence="2 8" id="KW-0696">RNA-directed RNA polymerase</keyword>
<keyword evidence="13" id="KW-1185">Reference proteome</keyword>
<dbReference type="GO" id="GO:0030422">
    <property type="term" value="P:siRNA processing"/>
    <property type="evidence" value="ECO:0007669"/>
    <property type="project" value="TreeGrafter"/>
</dbReference>
<accession>A0A2I1HBT8</accession>
<dbReference type="Pfam" id="PF05183">
    <property type="entry name" value="RdRP"/>
    <property type="match status" value="1"/>
</dbReference>
<reference evidence="12 13" key="1">
    <citation type="submission" date="2015-10" db="EMBL/GenBank/DDBJ databases">
        <title>Genome analyses suggest a sexual origin of heterokaryosis in a supposedly ancient asexual fungus.</title>
        <authorList>
            <person name="Ropars J."/>
            <person name="Sedzielewska K."/>
            <person name="Noel J."/>
            <person name="Charron P."/>
            <person name="Farinelli L."/>
            <person name="Marton T."/>
            <person name="Kruger M."/>
            <person name="Pelin A."/>
            <person name="Brachmann A."/>
            <person name="Corradi N."/>
        </authorList>
    </citation>
    <scope>NUCLEOTIDE SEQUENCE [LARGE SCALE GENOMIC DNA]</scope>
    <source>
        <strain evidence="12 13">A4</strain>
    </source>
</reference>
<dbReference type="GO" id="GO:0003968">
    <property type="term" value="F:RNA-directed RNA polymerase activity"/>
    <property type="evidence" value="ECO:0007669"/>
    <property type="project" value="UniProtKB-KW"/>
</dbReference>
<dbReference type="VEuPathDB" id="FungiDB:RhiirFUN_013829"/>
<keyword evidence="3 8" id="KW-0808">Transferase</keyword>
<evidence type="ECO:0000256" key="3">
    <source>
        <dbReference type="ARBA" id="ARBA00022679"/>
    </source>
</evidence>
<organism evidence="12 13">
    <name type="scientific">Rhizophagus irregularis</name>
    <dbReference type="NCBI Taxonomy" id="588596"/>
    <lineage>
        <taxon>Eukaryota</taxon>
        <taxon>Fungi</taxon>
        <taxon>Fungi incertae sedis</taxon>
        <taxon>Mucoromycota</taxon>
        <taxon>Glomeromycotina</taxon>
        <taxon>Glomeromycetes</taxon>
        <taxon>Glomerales</taxon>
        <taxon>Glomeraceae</taxon>
        <taxon>Rhizophagus</taxon>
    </lineage>
</organism>
<dbReference type="Pfam" id="PF26253">
    <property type="entry name" value="RdRP_head"/>
    <property type="match status" value="1"/>
</dbReference>
<evidence type="ECO:0000313" key="12">
    <source>
        <dbReference type="EMBL" id="PKY56346.1"/>
    </source>
</evidence>
<comment type="catalytic activity">
    <reaction evidence="7 8">
        <text>RNA(n) + a ribonucleoside 5'-triphosphate = RNA(n+1) + diphosphate</text>
        <dbReference type="Rhea" id="RHEA:21248"/>
        <dbReference type="Rhea" id="RHEA-COMP:14527"/>
        <dbReference type="Rhea" id="RHEA-COMP:17342"/>
        <dbReference type="ChEBI" id="CHEBI:33019"/>
        <dbReference type="ChEBI" id="CHEBI:61557"/>
        <dbReference type="ChEBI" id="CHEBI:140395"/>
        <dbReference type="EC" id="2.7.7.48"/>
    </reaction>
</comment>
<dbReference type="GO" id="GO:0031380">
    <property type="term" value="C:nuclear RNA-directed RNA polymerase complex"/>
    <property type="evidence" value="ECO:0007669"/>
    <property type="project" value="TreeGrafter"/>
</dbReference>
<evidence type="ECO:0000256" key="1">
    <source>
        <dbReference type="ARBA" id="ARBA00005762"/>
    </source>
</evidence>
<dbReference type="InterPro" id="IPR007855">
    <property type="entry name" value="RDRP"/>
</dbReference>
<keyword evidence="6" id="KW-0943">RNA-mediated gene silencing</keyword>
<dbReference type="OrthoDB" id="6513042at2759"/>
<comment type="caution">
    <text evidence="12">The sequence shown here is derived from an EMBL/GenBank/DDBJ whole genome shotgun (WGS) entry which is preliminary data.</text>
</comment>
<dbReference type="VEuPathDB" id="FungiDB:FUN_015831"/>
<keyword evidence="5 8" id="KW-0694">RNA-binding</keyword>
<comment type="similarity">
    <text evidence="1 8">Belongs to the RdRP family.</text>
</comment>
<evidence type="ECO:0000259" key="11">
    <source>
        <dbReference type="Pfam" id="PF26253"/>
    </source>
</evidence>
<evidence type="ECO:0000256" key="9">
    <source>
        <dbReference type="SAM" id="MobiDB-lite"/>
    </source>
</evidence>
<dbReference type="Proteomes" id="UP000234323">
    <property type="component" value="Unassembled WGS sequence"/>
</dbReference>
<dbReference type="GO" id="GO:0003723">
    <property type="term" value="F:RNA binding"/>
    <property type="evidence" value="ECO:0007669"/>
    <property type="project" value="UniProtKB-KW"/>
</dbReference>
<dbReference type="InterPro" id="IPR058752">
    <property type="entry name" value="RDRP_C_head"/>
</dbReference>
<keyword evidence="4 8" id="KW-0548">Nucleotidyltransferase</keyword>
<dbReference type="InterPro" id="IPR057596">
    <property type="entry name" value="RDRP_core"/>
</dbReference>
<dbReference type="AlphaFoldDB" id="A0A2I1HBT8"/>
<protein>
    <recommendedName>
        <fullName evidence="8">RNA-dependent RNA polymerase</fullName>
        <ecNumber evidence="8">2.7.7.48</ecNumber>
    </recommendedName>
</protein>
<evidence type="ECO:0000256" key="8">
    <source>
        <dbReference type="RuleBase" id="RU363098"/>
    </source>
</evidence>
<dbReference type="VEuPathDB" id="FungiDB:RhiirA1_348356"/>
<dbReference type="EMBL" id="LLXI01002150">
    <property type="protein sequence ID" value="PKY56346.1"/>
    <property type="molecule type" value="Genomic_DNA"/>
</dbReference>
<dbReference type="EC" id="2.7.7.48" evidence="8"/>
<proteinExistence type="inferred from homology"/>
<evidence type="ECO:0000256" key="5">
    <source>
        <dbReference type="ARBA" id="ARBA00022884"/>
    </source>
</evidence>
<evidence type="ECO:0000256" key="4">
    <source>
        <dbReference type="ARBA" id="ARBA00022695"/>
    </source>
</evidence>
<evidence type="ECO:0000256" key="2">
    <source>
        <dbReference type="ARBA" id="ARBA00022484"/>
    </source>
</evidence>
<feature type="domain" description="RDRP core" evidence="10">
    <location>
        <begin position="307"/>
        <end position="861"/>
    </location>
</feature>
<dbReference type="PANTHER" id="PTHR23079:SF55">
    <property type="entry name" value="RNA-DIRECTED RNA POLYMERASE"/>
    <property type="match status" value="1"/>
</dbReference>
<evidence type="ECO:0000259" key="10">
    <source>
        <dbReference type="Pfam" id="PF05183"/>
    </source>
</evidence>
<name>A0A2I1HBT8_9GLOM</name>
<gene>
    <name evidence="12" type="ORF">RhiirA4_411108</name>
</gene>
<evidence type="ECO:0000256" key="7">
    <source>
        <dbReference type="ARBA" id="ARBA00048744"/>
    </source>
</evidence>
<sequence>MPPNEEFAPWGDICYDRNNYGSRRHYNSERYFFRAESLEFGVYLKSDTFVSEMKFTENVSFVIDYSTRKIKVEFSMPIYDKDNNKINLSFSLNTEFKDMDGEIYIEQQGPYRSITIANKFPAKYSMFNKTNHTMKRMTRIQTPKCEGPLQPHMPNDSEQLGKWVVYKITFDFAKNEKNYRFKEMFKKAKDYNLTSGKFNPPLKLVDGKTLNKYVDRSMLNFDVLYLVECNISFNHLHDYNLSKEFFYLLHKLPSESAIHILEKIYENKKRIYDPISYLRSEFKRIRNIDFRPKHVPDHCSMMRKVIVTPTTMYMLPPNMETSNRVIRYFKCVKDNFLRVHFVDEGSNKVGASSGDENENHSLALYNRIYYTLREGIKIGDIHYEFLAFSSSQLRDHSCWFFASTNSLTANDIRKWMGDFSDKTVAKYAARMGQCFSSTRAIQRLLVNDIEEIPDIERNGYVFSDGIGKISPLLAKKIVSKLELKNNIPSAFQFRMAGYKGMLCQDSTLQGNQVKVRKSQRKFESTHNELEIIRCSAYIPSFLNRQAITLLSVLGIPDEVFIRLKDQQVDDLNKIYENENKAINTLQQNSDEYGVSHSLADYIKAGFLQEDDPYLVNLISLFRITMLRDIKKKAKIRVNKGAFLLGVLDETNTLKEDEVYCCVRNDPNNPSRKKLITGTCIVYRNPCFHPGDVRIVKAVECDALKDLVDVLVFPQVGERDIPNQCSGGDLDGDDFTIIYDEDLIPKKIEEPMNYEGQKPEVVEKVTMDDIKKFFVNYVFSDQLGRIANAHLARADFYSEGAKHESCIKLAHLHSDAVDFPKTGIPAVFPSKLRVSKFPDFMEKPDKPVYQSMKVLGTLYRSIKEEDYKPYVESTFDTRLCVKGYEKYLEEARIHKSSYDRSIKALMNQFGIMTEFEVVSGYIINTHPIDKKKTRDVVKCVMDAITPIKKYYRKLFDKEFYCYDDENFTFEASIQMQSKAYAWYYVTYHPSEQSEENMISFPWIVGDILCKIALKNHPIIRRNEPVRNLQQSRQLPEQSRQPPQQSIVNHNNFTTNRSDINVNNCSKDLFNSINSNNIDDDILNLKSILTR</sequence>
<feature type="domain" description="RDRP C-terminal head" evidence="11">
    <location>
        <begin position="874"/>
        <end position="1028"/>
    </location>
</feature>
<evidence type="ECO:0000313" key="13">
    <source>
        <dbReference type="Proteomes" id="UP000234323"/>
    </source>
</evidence>
<evidence type="ECO:0000256" key="6">
    <source>
        <dbReference type="ARBA" id="ARBA00023158"/>
    </source>
</evidence>
<dbReference type="PANTHER" id="PTHR23079">
    <property type="entry name" value="RNA-DEPENDENT RNA POLYMERASE"/>
    <property type="match status" value="1"/>
</dbReference>